<name>A0A916JMT5_9FLAO</name>
<dbReference type="PROSITE" id="PS01129">
    <property type="entry name" value="PSI_RLU"/>
    <property type="match status" value="1"/>
</dbReference>
<dbReference type="InterPro" id="IPR006145">
    <property type="entry name" value="PsdUridine_synth_RsuA/RluA"/>
</dbReference>
<feature type="coiled-coil region" evidence="1">
    <location>
        <begin position="103"/>
        <end position="150"/>
    </location>
</feature>
<proteinExistence type="predicted"/>
<dbReference type="Proteomes" id="UP000683507">
    <property type="component" value="Chromosome"/>
</dbReference>
<accession>A0A916JMT5</accession>
<evidence type="ECO:0000313" key="3">
    <source>
        <dbReference type="EMBL" id="CAG5080957.1"/>
    </source>
</evidence>
<dbReference type="EMBL" id="OU015584">
    <property type="protein sequence ID" value="CAG5080957.1"/>
    <property type="molecule type" value="Genomic_DNA"/>
</dbReference>
<dbReference type="InterPro" id="IPR050188">
    <property type="entry name" value="RluA_PseudoU_synthase"/>
</dbReference>
<dbReference type="GO" id="GO:0009982">
    <property type="term" value="F:pseudouridine synthase activity"/>
    <property type="evidence" value="ECO:0007669"/>
    <property type="project" value="InterPro"/>
</dbReference>
<evidence type="ECO:0000259" key="2">
    <source>
        <dbReference type="Pfam" id="PF00849"/>
    </source>
</evidence>
<evidence type="ECO:0000313" key="4">
    <source>
        <dbReference type="Proteomes" id="UP000683507"/>
    </source>
</evidence>
<keyword evidence="4" id="KW-1185">Reference proteome</keyword>
<dbReference type="Gene3D" id="3.30.2350.10">
    <property type="entry name" value="Pseudouridine synthase"/>
    <property type="match status" value="1"/>
</dbReference>
<dbReference type="SUPFAM" id="SSF55120">
    <property type="entry name" value="Pseudouridine synthase"/>
    <property type="match status" value="1"/>
</dbReference>
<dbReference type="KEGG" id="ptan:CRYO30217_01495"/>
<reference evidence="3" key="1">
    <citation type="submission" date="2021-04" db="EMBL/GenBank/DDBJ databases">
        <authorList>
            <person name="Rodrigo-Torres L."/>
            <person name="Arahal R. D."/>
            <person name="Lucena T."/>
        </authorList>
    </citation>
    <scope>NUCLEOTIDE SEQUENCE</scope>
    <source>
        <strain evidence="3">AS29M-1</strain>
    </source>
</reference>
<sequence length="543" mass="62265">MPSKFRPLFNHSGLPKRFTFPFDYEPHPLAQQAAKEVMKDLRNLTSGIHNFQDIGKMFGVLVAYDQVGNLGYLAAFSGKLQCGNYYSYFVPPVFDMLDEEGFYRKGEGQLNQLNEQIRALENDPELRCLKTHYNRSLQDLEFELDEAKANYSTRKTVRKAMRKELAHEERVFELAAVKVAHEKESHYQQYVIKKIKGEIKDLQAQRTNALLPYQKHLKALKEQRKAKSNQLQQQLFEQYNFLNAKGETKNVLDLFGGEVPPAGTGECAAPKLLQFAYQHNFQPIAMAEFWWGNSPKKEIRKHWEFYPACKRKCEPVLGFMLQGLDVDEDPRANIKVKEALETIYEDDDLLVLNKPTEMLSAPGKIAVPNVLDLVKTNYPTATGPLLVHRLDQSTSGIIVIAKDKVTHSALQRQFEERTVKKRYEAQLDGELSTKSGKIELPLRVDLDNRPRQLVDEVHGRPAETYYQVMEVKDGKTRIHFFPVTGRTHQLRVHAAHQDGLNTPILGDDLYGKRADRLHLHAAQLTIVHPKLGEEITFKCDPPF</sequence>
<dbReference type="AlphaFoldDB" id="A0A916JMT5"/>
<keyword evidence="1" id="KW-0175">Coiled coil</keyword>
<gene>
    <name evidence="3" type="ORF">CRYO30217_01495</name>
</gene>
<dbReference type="PANTHER" id="PTHR21600">
    <property type="entry name" value="MITOCHONDRIAL RNA PSEUDOURIDINE SYNTHASE"/>
    <property type="match status" value="1"/>
</dbReference>
<dbReference type="InterPro" id="IPR020103">
    <property type="entry name" value="PsdUridine_synth_cat_dom_sf"/>
</dbReference>
<dbReference type="GO" id="GO:0140098">
    <property type="term" value="F:catalytic activity, acting on RNA"/>
    <property type="evidence" value="ECO:0007669"/>
    <property type="project" value="UniProtKB-ARBA"/>
</dbReference>
<dbReference type="GO" id="GO:0000455">
    <property type="term" value="P:enzyme-directed rRNA pseudouridine synthesis"/>
    <property type="evidence" value="ECO:0007669"/>
    <property type="project" value="TreeGrafter"/>
</dbReference>
<organism evidence="3 4">
    <name type="scientific">Parvicella tangerina</name>
    <dbReference type="NCBI Taxonomy" id="2829795"/>
    <lineage>
        <taxon>Bacteria</taxon>
        <taxon>Pseudomonadati</taxon>
        <taxon>Bacteroidota</taxon>
        <taxon>Flavobacteriia</taxon>
        <taxon>Flavobacteriales</taxon>
        <taxon>Parvicellaceae</taxon>
        <taxon>Parvicella</taxon>
    </lineage>
</organism>
<dbReference type="CDD" id="cd02869">
    <property type="entry name" value="PseudoU_synth_RluA_like"/>
    <property type="match status" value="1"/>
</dbReference>
<feature type="domain" description="Pseudouridine synthase RsuA/RluA-like" evidence="2">
    <location>
        <begin position="348"/>
        <end position="496"/>
    </location>
</feature>
<dbReference type="GO" id="GO:0003723">
    <property type="term" value="F:RNA binding"/>
    <property type="evidence" value="ECO:0007669"/>
    <property type="project" value="InterPro"/>
</dbReference>
<dbReference type="Pfam" id="PF00849">
    <property type="entry name" value="PseudoU_synth_2"/>
    <property type="match status" value="1"/>
</dbReference>
<protein>
    <recommendedName>
        <fullName evidence="2">Pseudouridine synthase RsuA/RluA-like domain-containing protein</fullName>
    </recommendedName>
</protein>
<dbReference type="InterPro" id="IPR006224">
    <property type="entry name" value="PsdUridine_synth_RluA-like_CS"/>
</dbReference>
<evidence type="ECO:0000256" key="1">
    <source>
        <dbReference type="SAM" id="Coils"/>
    </source>
</evidence>
<dbReference type="PANTHER" id="PTHR21600:SF89">
    <property type="entry name" value="RIBOSOMAL LARGE SUBUNIT PSEUDOURIDINE SYNTHASE A"/>
    <property type="match status" value="1"/>
</dbReference>